<evidence type="ECO:0000256" key="1">
    <source>
        <dbReference type="SAM" id="Phobius"/>
    </source>
</evidence>
<reference evidence="2" key="2">
    <citation type="submission" date="2020-09" db="EMBL/GenBank/DDBJ databases">
        <authorList>
            <person name="Sun Q."/>
            <person name="Zhou Y."/>
        </authorList>
    </citation>
    <scope>NUCLEOTIDE SEQUENCE</scope>
    <source>
        <strain evidence="2">CGMCC 1.15360</strain>
    </source>
</reference>
<feature type="transmembrane region" description="Helical" evidence="1">
    <location>
        <begin position="33"/>
        <end position="53"/>
    </location>
</feature>
<keyword evidence="1" id="KW-0472">Membrane</keyword>
<evidence type="ECO:0008006" key="4">
    <source>
        <dbReference type="Google" id="ProtNLM"/>
    </source>
</evidence>
<name>A0A917DR51_9SPHN</name>
<dbReference type="Proteomes" id="UP000612349">
    <property type="component" value="Unassembled WGS sequence"/>
</dbReference>
<evidence type="ECO:0000313" key="2">
    <source>
        <dbReference type="EMBL" id="GGD58706.1"/>
    </source>
</evidence>
<dbReference type="AlphaFoldDB" id="A0A917DR51"/>
<dbReference type="EMBL" id="BMIP01000001">
    <property type="protein sequence ID" value="GGD58706.1"/>
    <property type="molecule type" value="Genomic_DNA"/>
</dbReference>
<accession>A0A917DR51</accession>
<protein>
    <recommendedName>
        <fullName evidence="4">Transmembrane protein</fullName>
    </recommendedName>
</protein>
<keyword evidence="3" id="KW-1185">Reference proteome</keyword>
<proteinExistence type="predicted"/>
<reference evidence="2" key="1">
    <citation type="journal article" date="2014" name="Int. J. Syst. Evol. Microbiol.">
        <title>Complete genome sequence of Corynebacterium casei LMG S-19264T (=DSM 44701T), isolated from a smear-ripened cheese.</title>
        <authorList>
            <consortium name="US DOE Joint Genome Institute (JGI-PGF)"/>
            <person name="Walter F."/>
            <person name="Albersmeier A."/>
            <person name="Kalinowski J."/>
            <person name="Ruckert C."/>
        </authorList>
    </citation>
    <scope>NUCLEOTIDE SEQUENCE</scope>
    <source>
        <strain evidence="2">CGMCC 1.15360</strain>
    </source>
</reference>
<keyword evidence="1" id="KW-0812">Transmembrane</keyword>
<evidence type="ECO:0000313" key="3">
    <source>
        <dbReference type="Proteomes" id="UP000612349"/>
    </source>
</evidence>
<keyword evidence="1" id="KW-1133">Transmembrane helix</keyword>
<organism evidence="2 3">
    <name type="scientific">Croceicoccus mobilis</name>
    <dbReference type="NCBI Taxonomy" id="1703339"/>
    <lineage>
        <taxon>Bacteria</taxon>
        <taxon>Pseudomonadati</taxon>
        <taxon>Pseudomonadota</taxon>
        <taxon>Alphaproteobacteria</taxon>
        <taxon>Sphingomonadales</taxon>
        <taxon>Erythrobacteraceae</taxon>
        <taxon>Croceicoccus</taxon>
    </lineage>
</organism>
<sequence length="76" mass="7894">MFGLLAAAAGPLFIFRNGASVQRSTGKSAVGEWFVRLVGSLVAVALFLSLFGASWGALDEVSCQADEDPDACLEGE</sequence>
<comment type="caution">
    <text evidence="2">The sequence shown here is derived from an EMBL/GenBank/DDBJ whole genome shotgun (WGS) entry which is preliminary data.</text>
</comment>
<gene>
    <name evidence="2" type="ORF">GCM10010990_04940</name>
</gene>